<feature type="domain" description="Beta-lactamase-related" evidence="3">
    <location>
        <begin position="97"/>
        <end position="433"/>
    </location>
</feature>
<keyword evidence="1 4" id="KW-0378">Hydrolase</keyword>
<gene>
    <name evidence="4" type="ORF">ACFP1B_17855</name>
</gene>
<dbReference type="InterPro" id="IPR006311">
    <property type="entry name" value="TAT_signal"/>
</dbReference>
<dbReference type="EMBL" id="JBHSPU010000016">
    <property type="protein sequence ID" value="MFC5915271.1"/>
    <property type="molecule type" value="Genomic_DNA"/>
</dbReference>
<organism evidence="4 5">
    <name type="scientific">Streptomyces pulveraceus</name>
    <dbReference type="NCBI Taxonomy" id="68258"/>
    <lineage>
        <taxon>Bacteria</taxon>
        <taxon>Bacillati</taxon>
        <taxon>Actinomycetota</taxon>
        <taxon>Actinomycetes</taxon>
        <taxon>Kitasatosporales</taxon>
        <taxon>Streptomycetaceae</taxon>
        <taxon>Streptomyces</taxon>
    </lineage>
</organism>
<dbReference type="Pfam" id="PF20773">
    <property type="entry name" value="InhA-like_MAM"/>
    <property type="match status" value="1"/>
</dbReference>
<protein>
    <submittedName>
        <fullName evidence="4">Serine hydrolase</fullName>
    </submittedName>
</protein>
<dbReference type="Pfam" id="PF00144">
    <property type="entry name" value="Beta-lactamase"/>
    <property type="match status" value="1"/>
</dbReference>
<accession>A0ABW1GK79</accession>
<dbReference type="InterPro" id="IPR012338">
    <property type="entry name" value="Beta-lactam/transpept-like"/>
</dbReference>
<comment type="caution">
    <text evidence="4">The sequence shown here is derived from an EMBL/GenBank/DDBJ whole genome shotgun (WGS) entry which is preliminary data.</text>
</comment>
<evidence type="ECO:0000256" key="1">
    <source>
        <dbReference type="ARBA" id="ARBA00022801"/>
    </source>
</evidence>
<evidence type="ECO:0000256" key="2">
    <source>
        <dbReference type="SAM" id="MobiDB-lite"/>
    </source>
</evidence>
<evidence type="ECO:0000259" key="3">
    <source>
        <dbReference type="Pfam" id="PF00144"/>
    </source>
</evidence>
<evidence type="ECO:0000313" key="4">
    <source>
        <dbReference type="EMBL" id="MFC5915271.1"/>
    </source>
</evidence>
<keyword evidence="5" id="KW-1185">Reference proteome</keyword>
<dbReference type="PANTHER" id="PTHR43283">
    <property type="entry name" value="BETA-LACTAMASE-RELATED"/>
    <property type="match status" value="1"/>
</dbReference>
<dbReference type="PANTHER" id="PTHR43283:SF11">
    <property type="entry name" value="BETA-LACTAMASE-RELATED DOMAIN-CONTAINING PROTEIN"/>
    <property type="match status" value="1"/>
</dbReference>
<dbReference type="SUPFAM" id="SSF56601">
    <property type="entry name" value="beta-lactamase/transpeptidase-like"/>
    <property type="match status" value="1"/>
</dbReference>
<dbReference type="Proteomes" id="UP001596200">
    <property type="component" value="Unassembled WGS sequence"/>
</dbReference>
<dbReference type="GO" id="GO:0016787">
    <property type="term" value="F:hydrolase activity"/>
    <property type="evidence" value="ECO:0007669"/>
    <property type="project" value="UniProtKB-KW"/>
</dbReference>
<dbReference type="PROSITE" id="PS51318">
    <property type="entry name" value="TAT"/>
    <property type="match status" value="1"/>
</dbReference>
<dbReference type="Gene3D" id="3.40.710.10">
    <property type="entry name" value="DD-peptidase/beta-lactamase superfamily"/>
    <property type="match status" value="1"/>
</dbReference>
<name>A0ABW1GK79_9ACTN</name>
<dbReference type="InterPro" id="IPR001466">
    <property type="entry name" value="Beta-lactam-related"/>
</dbReference>
<evidence type="ECO:0000313" key="5">
    <source>
        <dbReference type="Proteomes" id="UP001596200"/>
    </source>
</evidence>
<feature type="region of interest" description="Disordered" evidence="2">
    <location>
        <begin position="44"/>
        <end position="68"/>
    </location>
</feature>
<sequence>MTEDAAGRGISRRRLGGGMLALGGALALAPIPFAERASAMESGAEASDMRAGTLGGAASGPARPTLRRGPAARAGLLQEPLDQLVADAEKYLADSPEHPWYAGAVLLAGRGGTVALHRPIGKAVRYAAYDEKTDTGVEFPADRQIPMAEDTVFDLASVSKLFTSILAVQQIERGTLELEAKVASYLPDFAGGGKQDITIRQLLTHTSGFRAWIPLYSAPTREGKLQLLWNEVPASPPGTVYLYSDLNLISLQLVLEKITGRTQDVLLRERITAPLGMHRTRYNPPASWKPKIAATEDARPPWSGLERGLVWGEVHDENAYSLDGVAGHAGVFSCAWDLAVLARTLLNGGVYGHARILSAASVDLLFTDFNTAFPGDAHGLGFELYQHWYMGAMATPRTAGHTGFTGTSLVLDPTTDSFLIVLGNSVHPVRSWRSGSAPRVATANRMARAVAVRPTRGRTAWFSGMASAASATLTLPALRLTSSRARLSSALWWDTEPGSDFLFLEASADAGATWQPVPFTTVPTARKHRTEPEPHPTGAVSGWSGRVWHRLEADLAAWRGKEVRLRWRYTTDQLYVGRGAYVDAVRVEDGHRTVFDESRPGDAGRIEALGWTASAD</sequence>
<dbReference type="InterPro" id="IPR050789">
    <property type="entry name" value="Diverse_Enzym_Activities"/>
</dbReference>
<dbReference type="RefSeq" id="WP_344511232.1">
    <property type="nucleotide sequence ID" value="NZ_BAAATU010000019.1"/>
</dbReference>
<reference evidence="5" key="1">
    <citation type="journal article" date="2019" name="Int. J. Syst. Evol. Microbiol.">
        <title>The Global Catalogue of Microorganisms (GCM) 10K type strain sequencing project: providing services to taxonomists for standard genome sequencing and annotation.</title>
        <authorList>
            <consortium name="The Broad Institute Genomics Platform"/>
            <consortium name="The Broad Institute Genome Sequencing Center for Infectious Disease"/>
            <person name="Wu L."/>
            <person name="Ma J."/>
        </authorList>
    </citation>
    <scope>NUCLEOTIDE SEQUENCE [LARGE SCALE GENOMIC DNA]</scope>
    <source>
        <strain evidence="5">JCM 4147</strain>
    </source>
</reference>
<proteinExistence type="predicted"/>